<dbReference type="EMBL" id="JAIFOC010000203">
    <property type="protein sequence ID" value="MBX4223880.1"/>
    <property type="molecule type" value="Genomic_DNA"/>
</dbReference>
<feature type="non-terminal residue" evidence="2">
    <location>
        <position position="1"/>
    </location>
</feature>
<evidence type="ECO:0000313" key="2">
    <source>
        <dbReference type="EMBL" id="MBX4223880.1"/>
    </source>
</evidence>
<dbReference type="Proteomes" id="UP001139644">
    <property type="component" value="Unassembled WGS sequence"/>
</dbReference>
<evidence type="ECO:0000259" key="1">
    <source>
        <dbReference type="Pfam" id="PF02397"/>
    </source>
</evidence>
<keyword evidence="2" id="KW-0808">Transferase</keyword>
<dbReference type="AlphaFoldDB" id="A0A9X1KA28"/>
<proteinExistence type="predicted"/>
<feature type="domain" description="Bacterial sugar transferase" evidence="1">
    <location>
        <begin position="15"/>
        <end position="71"/>
    </location>
</feature>
<name>A0A9X1KA28_ENTFC</name>
<evidence type="ECO:0000313" key="3">
    <source>
        <dbReference type="Proteomes" id="UP001139644"/>
    </source>
</evidence>
<protein>
    <submittedName>
        <fullName evidence="2">Sugar transferase</fullName>
    </submittedName>
</protein>
<reference evidence="2" key="1">
    <citation type="journal article" date="2022" name="J. Anim. Sci.">
        <title>Whole genome sequence analyses-based assessment of virulence potential and antimicrobial susceptibilities and resistance of Enterococcus faecium strains isolated from commercial swine and cattle probiotic products.</title>
        <authorList>
            <person name="Shridhar P.B."/>
            <person name="Amachawadi R.G."/>
            <person name="Tokach M."/>
            <person name="Patel I."/>
            <person name="Gangiredla J."/>
            <person name="Mammel M."/>
            <person name="Nagaraja T.G."/>
        </authorList>
    </citation>
    <scope>NUCLEOTIDE SEQUENCE</scope>
    <source>
        <strain evidence="2">EF215</strain>
    </source>
</reference>
<dbReference type="Pfam" id="PF02397">
    <property type="entry name" value="Bac_transf"/>
    <property type="match status" value="1"/>
</dbReference>
<gene>
    <name evidence="2" type="ORF">KYX88_14020</name>
</gene>
<dbReference type="InterPro" id="IPR003362">
    <property type="entry name" value="Bact_transf"/>
</dbReference>
<organism evidence="2 3">
    <name type="scientific">Enterococcus faecium</name>
    <name type="common">Streptococcus faecium</name>
    <dbReference type="NCBI Taxonomy" id="1352"/>
    <lineage>
        <taxon>Bacteria</taxon>
        <taxon>Bacillati</taxon>
        <taxon>Bacillota</taxon>
        <taxon>Bacilli</taxon>
        <taxon>Lactobacillales</taxon>
        <taxon>Enterococcaceae</taxon>
        <taxon>Enterococcus</taxon>
    </lineage>
</organism>
<sequence>QALWKQYDLIEEREKYHANDIRQGLTGLAQISGRDELEIDYKARLDGQYTANITPMMDLKCFFGTIISVFKSDGVVEGGTGSVKKENAK</sequence>
<dbReference type="GO" id="GO:0016740">
    <property type="term" value="F:transferase activity"/>
    <property type="evidence" value="ECO:0007669"/>
    <property type="project" value="UniProtKB-KW"/>
</dbReference>
<accession>A0A9X1KA28</accession>
<comment type="caution">
    <text evidence="2">The sequence shown here is derived from an EMBL/GenBank/DDBJ whole genome shotgun (WGS) entry which is preliminary data.</text>
</comment>
<dbReference type="RefSeq" id="WP_220715827.1">
    <property type="nucleotide sequence ID" value="NZ_JAIFOC010000203.1"/>
</dbReference>